<evidence type="ECO:0000313" key="1">
    <source>
        <dbReference type="EMBL" id="MFC7268865.1"/>
    </source>
</evidence>
<dbReference type="RefSeq" id="WP_262873737.1">
    <property type="nucleotide sequence ID" value="NZ_BAABKW010000002.1"/>
</dbReference>
<reference evidence="2" key="1">
    <citation type="journal article" date="2019" name="Int. J. Syst. Evol. Microbiol.">
        <title>The Global Catalogue of Microorganisms (GCM) 10K type strain sequencing project: providing services to taxonomists for standard genome sequencing and annotation.</title>
        <authorList>
            <consortium name="The Broad Institute Genomics Platform"/>
            <consortium name="The Broad Institute Genome Sequencing Center for Infectious Disease"/>
            <person name="Wu L."/>
            <person name="Ma J."/>
        </authorList>
    </citation>
    <scope>NUCLEOTIDE SEQUENCE [LARGE SCALE GENOMIC DNA]</scope>
    <source>
        <strain evidence="2">CGMCC 1.15772</strain>
    </source>
</reference>
<name>A0ABW2HEF6_9MICO</name>
<comment type="caution">
    <text evidence="1">The sequence shown here is derived from an EMBL/GenBank/DDBJ whole genome shotgun (WGS) entry which is preliminary data.</text>
</comment>
<keyword evidence="2" id="KW-1185">Reference proteome</keyword>
<gene>
    <name evidence="1" type="ORF">ACFQRL_07850</name>
</gene>
<accession>A0ABW2HEF6</accession>
<protein>
    <submittedName>
        <fullName evidence="1">Uncharacterized protein</fullName>
    </submittedName>
</protein>
<dbReference type="EMBL" id="JBHTBE010000001">
    <property type="protein sequence ID" value="MFC7268865.1"/>
    <property type="molecule type" value="Genomic_DNA"/>
</dbReference>
<organism evidence="1 2">
    <name type="scientific">Microbacterium fluvii</name>
    <dbReference type="NCBI Taxonomy" id="415215"/>
    <lineage>
        <taxon>Bacteria</taxon>
        <taxon>Bacillati</taxon>
        <taxon>Actinomycetota</taxon>
        <taxon>Actinomycetes</taxon>
        <taxon>Micrococcales</taxon>
        <taxon>Microbacteriaceae</taxon>
        <taxon>Microbacterium</taxon>
    </lineage>
</organism>
<proteinExistence type="predicted"/>
<sequence length="119" mass="12144">MHITRLAPNEIFVFGSNGGGIHGAGAALYAVQNFGAIMGQSEGMQGQSYGIDTMSGPAVFAAQAARFVAFAAQHPELTFLVTKVGCGIAGYVPAQVAPFFRGAGPNVVLPAEFVEVLGG</sequence>
<dbReference type="Proteomes" id="UP001596507">
    <property type="component" value="Unassembled WGS sequence"/>
</dbReference>
<evidence type="ECO:0000313" key="2">
    <source>
        <dbReference type="Proteomes" id="UP001596507"/>
    </source>
</evidence>